<dbReference type="SMART" id="SM00530">
    <property type="entry name" value="HTH_XRE"/>
    <property type="match status" value="1"/>
</dbReference>
<name>A0ABW9KNY2_9BACT</name>
<dbReference type="Pfam" id="PF13560">
    <property type="entry name" value="HTH_31"/>
    <property type="match status" value="1"/>
</dbReference>
<evidence type="ECO:0000313" key="4">
    <source>
        <dbReference type="Proteomes" id="UP001634747"/>
    </source>
</evidence>
<organism evidence="3 4">
    <name type="scientific">Terriglobus aquaticus</name>
    <dbReference type="NCBI Taxonomy" id="940139"/>
    <lineage>
        <taxon>Bacteria</taxon>
        <taxon>Pseudomonadati</taxon>
        <taxon>Acidobacteriota</taxon>
        <taxon>Terriglobia</taxon>
        <taxon>Terriglobales</taxon>
        <taxon>Acidobacteriaceae</taxon>
        <taxon>Terriglobus</taxon>
    </lineage>
</organism>
<evidence type="ECO:0000259" key="2">
    <source>
        <dbReference type="PROSITE" id="PS50943"/>
    </source>
</evidence>
<evidence type="ECO:0000313" key="3">
    <source>
        <dbReference type="EMBL" id="MFN2976868.1"/>
    </source>
</evidence>
<comment type="caution">
    <text evidence="3">The sequence shown here is derived from an EMBL/GenBank/DDBJ whole genome shotgun (WGS) entry which is preliminary data.</text>
</comment>
<dbReference type="InterPro" id="IPR001387">
    <property type="entry name" value="Cro/C1-type_HTH"/>
</dbReference>
<dbReference type="InterPro" id="IPR050807">
    <property type="entry name" value="TransReg_Diox_bact_type"/>
</dbReference>
<accession>A0ABW9KNY2</accession>
<dbReference type="PANTHER" id="PTHR46797:SF1">
    <property type="entry name" value="METHYLPHOSPHONATE SYNTHASE"/>
    <property type="match status" value="1"/>
</dbReference>
<dbReference type="Gene3D" id="1.10.260.40">
    <property type="entry name" value="lambda repressor-like DNA-binding domains"/>
    <property type="match status" value="1"/>
</dbReference>
<dbReference type="EMBL" id="JBJYXY010000001">
    <property type="protein sequence ID" value="MFN2976868.1"/>
    <property type="molecule type" value="Genomic_DNA"/>
</dbReference>
<dbReference type="CDD" id="cd00093">
    <property type="entry name" value="HTH_XRE"/>
    <property type="match status" value="1"/>
</dbReference>
<keyword evidence="1" id="KW-0238">DNA-binding</keyword>
<dbReference type="PROSITE" id="PS50943">
    <property type="entry name" value="HTH_CROC1"/>
    <property type="match status" value="1"/>
</dbReference>
<evidence type="ECO:0000256" key="1">
    <source>
        <dbReference type="ARBA" id="ARBA00023125"/>
    </source>
</evidence>
<protein>
    <submittedName>
        <fullName evidence="3">Helix-turn-helix domain-containing protein</fullName>
    </submittedName>
</protein>
<keyword evidence="4" id="KW-1185">Reference proteome</keyword>
<proteinExistence type="predicted"/>
<dbReference type="Proteomes" id="UP001634747">
    <property type="component" value="Unassembled WGS sequence"/>
</dbReference>
<reference evidence="3 4" key="1">
    <citation type="submission" date="2024-12" db="EMBL/GenBank/DDBJ databases">
        <authorList>
            <person name="Lee Y."/>
        </authorList>
    </citation>
    <scope>NUCLEOTIDE SEQUENCE [LARGE SCALE GENOMIC DNA]</scope>
    <source>
        <strain evidence="3 4">03SUJ4</strain>
    </source>
</reference>
<sequence>MLTRNTSTRAVPDSTPVAAPRVQPVNARFGERLRFLRRSSNMTQVQLAAYLGIDRSFLSDVERGRKGMSLNFLDAVAKGFKMSLSDLLRDL</sequence>
<dbReference type="SUPFAM" id="SSF47413">
    <property type="entry name" value="lambda repressor-like DNA-binding domains"/>
    <property type="match status" value="1"/>
</dbReference>
<gene>
    <name evidence="3" type="ORF">ACK2TP_13945</name>
</gene>
<dbReference type="InterPro" id="IPR010982">
    <property type="entry name" value="Lambda_DNA-bd_dom_sf"/>
</dbReference>
<dbReference type="RefSeq" id="WP_263414948.1">
    <property type="nucleotide sequence ID" value="NZ_BAABBH010000001.1"/>
</dbReference>
<dbReference type="PANTHER" id="PTHR46797">
    <property type="entry name" value="HTH-TYPE TRANSCRIPTIONAL REGULATOR"/>
    <property type="match status" value="1"/>
</dbReference>
<feature type="domain" description="HTH cro/C1-type" evidence="2">
    <location>
        <begin position="33"/>
        <end position="87"/>
    </location>
</feature>